<organism evidence="2 3">
    <name type="scientific">Conexivisphaera calida</name>
    <dbReference type="NCBI Taxonomy" id="1874277"/>
    <lineage>
        <taxon>Archaea</taxon>
        <taxon>Nitrososphaerota</taxon>
        <taxon>Conexivisphaeria</taxon>
        <taxon>Conexivisphaerales</taxon>
        <taxon>Conexivisphaeraceae</taxon>
        <taxon>Conexivisphaera</taxon>
    </lineage>
</organism>
<dbReference type="Proteomes" id="UP000509448">
    <property type="component" value="Chromosome"/>
</dbReference>
<protein>
    <recommendedName>
        <fullName evidence="4">ISNCY family transposase</fullName>
    </recommendedName>
</protein>
<dbReference type="GeneID" id="55584659"/>
<accession>A0A4P2VMK1</accession>
<keyword evidence="3" id="KW-1185">Reference proteome</keyword>
<evidence type="ECO:0000313" key="2">
    <source>
        <dbReference type="EMBL" id="BBE42238.1"/>
    </source>
</evidence>
<evidence type="ECO:0000313" key="3">
    <source>
        <dbReference type="Proteomes" id="UP000509448"/>
    </source>
</evidence>
<gene>
    <name evidence="2" type="ORF">NAS2_0849</name>
</gene>
<sequence length="358" mass="41725">MGYPLIRDEDISSTLREIDEHIRREYLEGRPEEERDWRTSEQREAERIREAMRSLDPLIHEAVSSIRIVDRGPGRPPTLTLEQKVKLLLIKQLVGKSNREFAYMLEIFSLLSGVDVSYKTIERLYSDELVMMALHNLHVLLLRRKGVSESDAAGDGTGYSLTVKRNYESYARELKEKAKENQDRGEGGGGKDGEKNAVDGKEKKPRRAMFAYSFRLMDLGTGMYLAWGSSMKSEKEAFEEAMRMLGEVDVRLRSVRLDRYYSESMYMDYFDEDTKVYVIPKRNATLNGSWRWKETMMDFVRNTMSYLEEYYKRERSEAGFSADKRFFGWGVAQSREDRIKGALSVIGLWHNLFHLAPY</sequence>
<proteinExistence type="predicted"/>
<evidence type="ECO:0008006" key="4">
    <source>
        <dbReference type="Google" id="ProtNLM"/>
    </source>
</evidence>
<dbReference type="OrthoDB" id="43033at2157"/>
<dbReference type="EMBL" id="AP018732">
    <property type="protein sequence ID" value="BBE42238.1"/>
    <property type="molecule type" value="Genomic_DNA"/>
</dbReference>
<evidence type="ECO:0000256" key="1">
    <source>
        <dbReference type="SAM" id="MobiDB-lite"/>
    </source>
</evidence>
<reference evidence="2 3" key="1">
    <citation type="journal article" date="2019" name="ISME J.">
        <title>Isolation and characterization of a thermophilic sulfur- and iron-reducing thaumarchaeote from a terrestrial acidic hot spring.</title>
        <authorList>
            <person name="Kato S."/>
            <person name="Itoh T."/>
            <person name="Yuki M."/>
            <person name="Nagamori M."/>
            <person name="Ohnishi M."/>
            <person name="Uematsu K."/>
            <person name="Suzuki K."/>
            <person name="Takashina T."/>
            <person name="Ohkuma M."/>
        </authorList>
    </citation>
    <scope>NUCLEOTIDE SEQUENCE [LARGE SCALE GENOMIC DNA]</scope>
    <source>
        <strain evidence="2 3">NAS-02</strain>
    </source>
</reference>
<feature type="region of interest" description="Disordered" evidence="1">
    <location>
        <begin position="175"/>
        <end position="202"/>
    </location>
</feature>
<dbReference type="AlphaFoldDB" id="A0A4P2VMK1"/>
<dbReference type="RefSeq" id="WP_174448490.1">
    <property type="nucleotide sequence ID" value="NZ_AP018732.1"/>
</dbReference>
<name>A0A4P2VMK1_9ARCH</name>
<dbReference type="KEGG" id="ccai:NAS2_0849"/>